<accession>A0ABN9FYZ0</accession>
<feature type="chain" id="PRO_5047514355" evidence="1">
    <location>
        <begin position="18"/>
        <end position="127"/>
    </location>
</feature>
<evidence type="ECO:0000313" key="3">
    <source>
        <dbReference type="Proteomes" id="UP001162483"/>
    </source>
</evidence>
<comment type="caution">
    <text evidence="2">The sequence shown here is derived from an EMBL/GenBank/DDBJ whole genome shotgun (WGS) entry which is preliminary data.</text>
</comment>
<dbReference type="Proteomes" id="UP001162483">
    <property type="component" value="Unassembled WGS sequence"/>
</dbReference>
<reference evidence="2" key="1">
    <citation type="submission" date="2023-05" db="EMBL/GenBank/DDBJ databases">
        <authorList>
            <person name="Stuckert A."/>
        </authorList>
    </citation>
    <scope>NUCLEOTIDE SEQUENCE</scope>
</reference>
<dbReference type="EMBL" id="CATNWA010017594">
    <property type="protein sequence ID" value="CAI9601673.1"/>
    <property type="molecule type" value="Genomic_DNA"/>
</dbReference>
<evidence type="ECO:0000256" key="1">
    <source>
        <dbReference type="SAM" id="SignalP"/>
    </source>
</evidence>
<keyword evidence="3" id="KW-1185">Reference proteome</keyword>
<keyword evidence="1" id="KW-0732">Signal</keyword>
<name>A0ABN9FYZ0_9NEOB</name>
<feature type="non-terminal residue" evidence="2">
    <location>
        <position position="1"/>
    </location>
</feature>
<sequence>WWAALVGGHRWVALVGTGGWHWWAQEGGHRWVALLGTCRWHFWAQVGGTAEWHRWGNCWAQVGALLGTGGGTAGNGRAGLVGALLGGTCGCHCWAPIIRALIISALMIGADPRSDNCRFSARVIGHR</sequence>
<gene>
    <name evidence="2" type="ORF">SPARVUS_LOCUS13009178</name>
</gene>
<evidence type="ECO:0000313" key="2">
    <source>
        <dbReference type="EMBL" id="CAI9601673.1"/>
    </source>
</evidence>
<organism evidence="2 3">
    <name type="scientific">Staurois parvus</name>
    <dbReference type="NCBI Taxonomy" id="386267"/>
    <lineage>
        <taxon>Eukaryota</taxon>
        <taxon>Metazoa</taxon>
        <taxon>Chordata</taxon>
        <taxon>Craniata</taxon>
        <taxon>Vertebrata</taxon>
        <taxon>Euteleostomi</taxon>
        <taxon>Amphibia</taxon>
        <taxon>Batrachia</taxon>
        <taxon>Anura</taxon>
        <taxon>Neobatrachia</taxon>
        <taxon>Ranoidea</taxon>
        <taxon>Ranidae</taxon>
        <taxon>Staurois</taxon>
    </lineage>
</organism>
<feature type="signal peptide" evidence="1">
    <location>
        <begin position="1"/>
        <end position="17"/>
    </location>
</feature>
<proteinExistence type="predicted"/>
<protein>
    <submittedName>
        <fullName evidence="2">Uncharacterized protein</fullName>
    </submittedName>
</protein>